<dbReference type="RefSeq" id="WP_083587429.1">
    <property type="nucleotide sequence ID" value="NZ_LT670849.1"/>
</dbReference>
<sequence length="215" mass="24401">MSSYLVYICQAVKDRAGQERYWQVARYLENIDVLAAYAPFEVLDADRDESVEGVVIAEFPPFEQTVEWFNSDAYVQARKHRAANEYLGMLVESGVAPVGKRSAKSHAYVVLVCREIVDRNELTAYWQRVNETLDGHKGRVLMDHGRFLILEDQGPVEGVTVYEFPSADAAQSWYDSVAYRELRQHRKLSAKYLVILAEGGVAPVERRMPHTITAG</sequence>
<dbReference type="Pfam" id="PF07045">
    <property type="entry name" value="DUF1330"/>
    <property type="match status" value="2"/>
</dbReference>
<feature type="domain" description="DUF1330" evidence="1">
    <location>
        <begin position="107"/>
        <end position="199"/>
    </location>
</feature>
<evidence type="ECO:0000259" key="1">
    <source>
        <dbReference type="Pfam" id="PF07045"/>
    </source>
</evidence>
<dbReference type="OrthoDB" id="9806380at2"/>
<proteinExistence type="predicted"/>
<dbReference type="InterPro" id="IPR011008">
    <property type="entry name" value="Dimeric_a/b-barrel"/>
</dbReference>
<reference evidence="3" key="1">
    <citation type="submission" date="2016-11" db="EMBL/GenBank/DDBJ databases">
        <authorList>
            <person name="Varghese N."/>
            <person name="Submissions S."/>
        </authorList>
    </citation>
    <scope>NUCLEOTIDE SEQUENCE [LARGE SCALE GENOMIC DNA]</scope>
    <source>
        <strain evidence="3">GAS401</strain>
    </source>
</reference>
<organism evidence="2 3">
    <name type="scientific">Bradyrhizobium erythrophlei</name>
    <dbReference type="NCBI Taxonomy" id="1437360"/>
    <lineage>
        <taxon>Bacteria</taxon>
        <taxon>Pseudomonadati</taxon>
        <taxon>Pseudomonadota</taxon>
        <taxon>Alphaproteobacteria</taxon>
        <taxon>Hyphomicrobiales</taxon>
        <taxon>Nitrobacteraceae</taxon>
        <taxon>Bradyrhizobium</taxon>
    </lineage>
</organism>
<dbReference type="InterPro" id="IPR010753">
    <property type="entry name" value="DUF1330"/>
</dbReference>
<dbReference type="Gene3D" id="3.30.70.100">
    <property type="match status" value="2"/>
</dbReference>
<dbReference type="PANTHER" id="PTHR41521">
    <property type="match status" value="1"/>
</dbReference>
<dbReference type="Proteomes" id="UP000184096">
    <property type="component" value="Chromosome I"/>
</dbReference>
<evidence type="ECO:0000313" key="3">
    <source>
        <dbReference type="Proteomes" id="UP000184096"/>
    </source>
</evidence>
<dbReference type="PANTHER" id="PTHR41521:SF4">
    <property type="entry name" value="BLR0684 PROTEIN"/>
    <property type="match status" value="1"/>
</dbReference>
<dbReference type="SUPFAM" id="SSF54909">
    <property type="entry name" value="Dimeric alpha+beta barrel"/>
    <property type="match status" value="2"/>
</dbReference>
<keyword evidence="3" id="KW-1185">Reference proteome</keyword>
<name>A0A1M7T435_9BRAD</name>
<accession>A0A1M7T435</accession>
<feature type="domain" description="DUF1330" evidence="1">
    <location>
        <begin position="4"/>
        <end position="90"/>
    </location>
</feature>
<gene>
    <name evidence="2" type="ORF">SAMN05444170_0720</name>
</gene>
<dbReference type="EMBL" id="LT670849">
    <property type="protein sequence ID" value="SHN65478.1"/>
    <property type="molecule type" value="Genomic_DNA"/>
</dbReference>
<protein>
    <submittedName>
        <fullName evidence="2">Uncharacterized conserved protein, DUF1330 family</fullName>
    </submittedName>
</protein>
<evidence type="ECO:0000313" key="2">
    <source>
        <dbReference type="EMBL" id="SHN65478.1"/>
    </source>
</evidence>
<dbReference type="AlphaFoldDB" id="A0A1M7T435"/>